<evidence type="ECO:0000259" key="2">
    <source>
        <dbReference type="Pfam" id="PF02517"/>
    </source>
</evidence>
<feature type="domain" description="CAAX prenyl protease 2/Lysostaphin resistance protein A-like" evidence="2">
    <location>
        <begin position="103"/>
        <end position="192"/>
    </location>
</feature>
<evidence type="ECO:0000313" key="3">
    <source>
        <dbReference type="EMBL" id="MCX2935317.1"/>
    </source>
</evidence>
<dbReference type="Pfam" id="PF02517">
    <property type="entry name" value="Rce1-like"/>
    <property type="match status" value="1"/>
</dbReference>
<keyword evidence="4" id="KW-1185">Reference proteome</keyword>
<dbReference type="PIRSF" id="PIRSF026622">
    <property type="entry name" value="Proteas_026622"/>
    <property type="match status" value="1"/>
</dbReference>
<reference evidence="3 4" key="1">
    <citation type="submission" date="2022-11" db="EMBL/GenBank/DDBJ databases">
        <title>Mycobacterium sp. nov.</title>
        <authorList>
            <person name="Papic B."/>
            <person name="Spicic S."/>
            <person name="Duvnjak S."/>
        </authorList>
    </citation>
    <scope>NUCLEOTIDE SEQUENCE [LARGE SCALE GENOMIC DNA]</scope>
    <source>
        <strain evidence="3 4">CVI_P4</strain>
    </source>
</reference>
<keyword evidence="1" id="KW-0812">Transmembrane</keyword>
<keyword evidence="3" id="KW-0482">Metalloprotease</keyword>
<dbReference type="InterPro" id="IPR015837">
    <property type="entry name" value="UCP026622_CAAX_protease"/>
</dbReference>
<dbReference type="GO" id="GO:0008237">
    <property type="term" value="F:metallopeptidase activity"/>
    <property type="evidence" value="ECO:0007669"/>
    <property type="project" value="UniProtKB-KW"/>
</dbReference>
<accession>A0ABT3S8T5</accession>
<organism evidence="3 4">
    <name type="scientific">Mycobacterium pinniadriaticum</name>
    <dbReference type="NCBI Taxonomy" id="2994102"/>
    <lineage>
        <taxon>Bacteria</taxon>
        <taxon>Bacillati</taxon>
        <taxon>Actinomycetota</taxon>
        <taxon>Actinomycetes</taxon>
        <taxon>Mycobacteriales</taxon>
        <taxon>Mycobacteriaceae</taxon>
        <taxon>Mycobacterium</taxon>
    </lineage>
</organism>
<proteinExistence type="predicted"/>
<keyword evidence="3" id="KW-0645">Protease</keyword>
<keyword evidence="3" id="KW-0378">Hydrolase</keyword>
<dbReference type="EMBL" id="JAPJDO010000001">
    <property type="protein sequence ID" value="MCX2935317.1"/>
    <property type="molecule type" value="Genomic_DNA"/>
</dbReference>
<evidence type="ECO:0000313" key="4">
    <source>
        <dbReference type="Proteomes" id="UP001300745"/>
    </source>
</evidence>
<name>A0ABT3S8T5_9MYCO</name>
<feature type="transmembrane region" description="Helical" evidence="1">
    <location>
        <begin position="60"/>
        <end position="81"/>
    </location>
</feature>
<gene>
    <name evidence="3" type="ORF">ORI27_01250</name>
</gene>
<dbReference type="Proteomes" id="UP001300745">
    <property type="component" value="Unassembled WGS sequence"/>
</dbReference>
<feature type="transmembrane region" description="Helical" evidence="1">
    <location>
        <begin position="181"/>
        <end position="202"/>
    </location>
</feature>
<sequence length="207" mass="20896">MNRNSYRALALASGLVVYSLTAGLELPGRRHPVVQASLGTGLALATRAPLGLRPGGLRSGLRWGGAAAGAVAAGVAVTTAVPSVRTAMRDRELPASPVQWLAFEIPLGTVWSEEMAFRAALGTAAATAFGHRGGALLQAAAFGLSHIHDARASGEPVAGTVLVTGLAGWAFGWLAGRSGSVLAPVLAHLAINEAGAIAALVVQRRSG</sequence>
<feature type="transmembrane region" description="Helical" evidence="1">
    <location>
        <begin position="157"/>
        <end position="175"/>
    </location>
</feature>
<keyword evidence="1" id="KW-0472">Membrane</keyword>
<comment type="caution">
    <text evidence="3">The sequence shown here is derived from an EMBL/GenBank/DDBJ whole genome shotgun (WGS) entry which is preliminary data.</text>
</comment>
<dbReference type="RefSeq" id="WP_265994607.1">
    <property type="nucleotide sequence ID" value="NZ_JAPJDN010000001.1"/>
</dbReference>
<protein>
    <submittedName>
        <fullName evidence="3">CPBP family intramembrane metalloprotease</fullName>
    </submittedName>
</protein>
<evidence type="ECO:0000256" key="1">
    <source>
        <dbReference type="SAM" id="Phobius"/>
    </source>
</evidence>
<dbReference type="InterPro" id="IPR003675">
    <property type="entry name" value="Rce1/LyrA-like_dom"/>
</dbReference>
<keyword evidence="1" id="KW-1133">Transmembrane helix</keyword>